<organism evidence="6 7">
    <name type="scientific">Paenibacillus thiaminolyticus</name>
    <name type="common">Bacillus thiaminolyticus</name>
    <dbReference type="NCBI Taxonomy" id="49283"/>
    <lineage>
        <taxon>Bacteria</taxon>
        <taxon>Bacillati</taxon>
        <taxon>Bacillota</taxon>
        <taxon>Bacilli</taxon>
        <taxon>Bacillales</taxon>
        <taxon>Paenibacillaceae</taxon>
        <taxon>Paenibacillus</taxon>
    </lineage>
</organism>
<evidence type="ECO:0000256" key="5">
    <source>
        <dbReference type="SAM" id="Phobius"/>
    </source>
</evidence>
<dbReference type="Proteomes" id="UP000266177">
    <property type="component" value="Unassembled WGS sequence"/>
</dbReference>
<dbReference type="GO" id="GO:0016020">
    <property type="term" value="C:membrane"/>
    <property type="evidence" value="ECO:0007669"/>
    <property type="project" value="UniProtKB-SubCell"/>
</dbReference>
<dbReference type="InterPro" id="IPR003825">
    <property type="entry name" value="Colicin-V_CvpA"/>
</dbReference>
<gene>
    <name evidence="6" type="ORF">DQX05_23485</name>
</gene>
<dbReference type="RefSeq" id="WP_119795807.1">
    <property type="nucleotide sequence ID" value="NZ_QYZD01000030.1"/>
</dbReference>
<evidence type="ECO:0000256" key="4">
    <source>
        <dbReference type="ARBA" id="ARBA00023136"/>
    </source>
</evidence>
<name>A0A3A3GG17_PANTH</name>
<feature type="transmembrane region" description="Helical" evidence="5">
    <location>
        <begin position="50"/>
        <end position="67"/>
    </location>
</feature>
<dbReference type="PANTHER" id="PTHR37306:SF1">
    <property type="entry name" value="COLICIN V PRODUCTION PROTEIN"/>
    <property type="match status" value="1"/>
</dbReference>
<sequence length="203" mass="22411">MDTDILEFLDRLWGDIANVFAAWNGLDYVVAAAAVASVAWGAWRGMKSQLLSLIGCIASFIVASRYYEDFVPWVRRRLFSPDSGNGTGTGGTISSLSPTLMDTVHSVVAFILLFTFAMAGLWLIRFAIQKLTAAKPVRAVDRLVGALLGLVQFAFLWCIMYVLLRAWPAGAIRDWAAASVWMEWTGAWIPDAMAQAVTWAQWL</sequence>
<feature type="transmembrane region" description="Helical" evidence="5">
    <location>
        <begin position="20"/>
        <end position="43"/>
    </location>
</feature>
<dbReference type="EMBL" id="QYZD01000030">
    <property type="protein sequence ID" value="RJG20825.1"/>
    <property type="molecule type" value="Genomic_DNA"/>
</dbReference>
<dbReference type="GO" id="GO:0009403">
    <property type="term" value="P:toxin biosynthetic process"/>
    <property type="evidence" value="ECO:0007669"/>
    <property type="project" value="InterPro"/>
</dbReference>
<comment type="caution">
    <text evidence="6">The sequence shown here is derived from an EMBL/GenBank/DDBJ whole genome shotgun (WGS) entry which is preliminary data.</text>
</comment>
<proteinExistence type="predicted"/>
<protein>
    <submittedName>
        <fullName evidence="6">CvpA family protein</fullName>
    </submittedName>
</protein>
<keyword evidence="4 5" id="KW-0472">Membrane</keyword>
<dbReference type="AlphaFoldDB" id="A0A3A3GG17"/>
<comment type="subcellular location">
    <subcellularLocation>
        <location evidence="1">Membrane</location>
        <topology evidence="1">Multi-pass membrane protein</topology>
    </subcellularLocation>
</comment>
<dbReference type="OrthoDB" id="2658934at2"/>
<evidence type="ECO:0000256" key="3">
    <source>
        <dbReference type="ARBA" id="ARBA00022989"/>
    </source>
</evidence>
<accession>A0A3A3GG17</accession>
<evidence type="ECO:0000256" key="2">
    <source>
        <dbReference type="ARBA" id="ARBA00022692"/>
    </source>
</evidence>
<dbReference type="Pfam" id="PF02674">
    <property type="entry name" value="Colicin_V"/>
    <property type="match status" value="1"/>
</dbReference>
<evidence type="ECO:0000313" key="7">
    <source>
        <dbReference type="Proteomes" id="UP000266177"/>
    </source>
</evidence>
<keyword evidence="2 5" id="KW-0812">Transmembrane</keyword>
<evidence type="ECO:0000313" key="6">
    <source>
        <dbReference type="EMBL" id="RJG20825.1"/>
    </source>
</evidence>
<dbReference type="PANTHER" id="PTHR37306">
    <property type="entry name" value="COLICIN V PRODUCTION PROTEIN"/>
    <property type="match status" value="1"/>
</dbReference>
<reference evidence="6 7" key="1">
    <citation type="submission" date="2018-09" db="EMBL/GenBank/DDBJ databases">
        <title>Paenibacillus SK2017-BO5.</title>
        <authorList>
            <person name="Piskunova J.V."/>
            <person name="Dubiley S.A."/>
            <person name="Severinov K.V."/>
        </authorList>
    </citation>
    <scope>NUCLEOTIDE SEQUENCE [LARGE SCALE GENOMIC DNA]</scope>
    <source>
        <strain evidence="6 7">BO5</strain>
    </source>
</reference>
<feature type="transmembrane region" description="Helical" evidence="5">
    <location>
        <begin position="104"/>
        <end position="124"/>
    </location>
</feature>
<evidence type="ECO:0000256" key="1">
    <source>
        <dbReference type="ARBA" id="ARBA00004141"/>
    </source>
</evidence>
<keyword evidence="3 5" id="KW-1133">Transmembrane helix</keyword>
<feature type="transmembrane region" description="Helical" evidence="5">
    <location>
        <begin position="144"/>
        <end position="164"/>
    </location>
</feature>